<dbReference type="EMBL" id="KV423942">
    <property type="protein sequence ID" value="KZT59288.1"/>
    <property type="molecule type" value="Genomic_DNA"/>
</dbReference>
<keyword evidence="1" id="KW-0472">Membrane</keyword>
<dbReference type="Gene3D" id="3.40.50.720">
    <property type="entry name" value="NAD(P)-binding Rossmann-like Domain"/>
    <property type="match status" value="1"/>
</dbReference>
<evidence type="ECO:0000313" key="4">
    <source>
        <dbReference type="EMBL" id="KZT59288.1"/>
    </source>
</evidence>
<dbReference type="Pfam" id="PF08546">
    <property type="entry name" value="ApbA_C"/>
    <property type="match status" value="1"/>
</dbReference>
<reference evidence="4 5" key="1">
    <citation type="journal article" date="2016" name="Mol. Biol. Evol.">
        <title>Comparative Genomics of Early-Diverging Mushroom-Forming Fungi Provides Insights into the Origins of Lignocellulose Decay Capabilities.</title>
        <authorList>
            <person name="Nagy L.G."/>
            <person name="Riley R."/>
            <person name="Tritt A."/>
            <person name="Adam C."/>
            <person name="Daum C."/>
            <person name="Floudas D."/>
            <person name="Sun H."/>
            <person name="Yadav J.S."/>
            <person name="Pangilinan J."/>
            <person name="Larsson K.H."/>
            <person name="Matsuura K."/>
            <person name="Barry K."/>
            <person name="Labutti K."/>
            <person name="Kuo R."/>
            <person name="Ohm R.A."/>
            <person name="Bhattacharya S.S."/>
            <person name="Shirouzu T."/>
            <person name="Yoshinaga Y."/>
            <person name="Martin F.M."/>
            <person name="Grigoriev I.V."/>
            <person name="Hibbett D.S."/>
        </authorList>
    </citation>
    <scope>NUCLEOTIDE SEQUENCE [LARGE SCALE GENOMIC DNA]</scope>
    <source>
        <strain evidence="4 5">HHB12733</strain>
    </source>
</reference>
<proteinExistence type="predicted"/>
<dbReference type="InterPro" id="IPR008927">
    <property type="entry name" value="6-PGluconate_DH-like_C_sf"/>
</dbReference>
<dbReference type="SUPFAM" id="SSF48179">
    <property type="entry name" value="6-phosphogluconate dehydrogenase C-terminal domain-like"/>
    <property type="match status" value="1"/>
</dbReference>
<name>A0A165HGX2_9BASI</name>
<dbReference type="InterPro" id="IPR051402">
    <property type="entry name" value="KPR-Related"/>
</dbReference>
<accession>A0A165HGX2</accession>
<keyword evidence="1" id="KW-0812">Transmembrane</keyword>
<dbReference type="FunFam" id="1.10.1040.10:FF:000017">
    <property type="entry name" value="2-dehydropantoate 2-reductase"/>
    <property type="match status" value="1"/>
</dbReference>
<protein>
    <submittedName>
        <fullName evidence="4">6-phosphogluconate dehydrogenase C-terminal domain-like protein</fullName>
    </submittedName>
</protein>
<dbReference type="InterPro" id="IPR013332">
    <property type="entry name" value="KPR_N"/>
</dbReference>
<dbReference type="FunCoup" id="A0A165HGX2">
    <property type="interactions" value="264"/>
</dbReference>
<dbReference type="InParanoid" id="A0A165HGX2"/>
<dbReference type="AlphaFoldDB" id="A0A165HGX2"/>
<gene>
    <name evidence="4" type="ORF">CALCODRAFT_431158</name>
</gene>
<evidence type="ECO:0000313" key="5">
    <source>
        <dbReference type="Proteomes" id="UP000076842"/>
    </source>
</evidence>
<feature type="domain" description="Ketopantoate reductase N-terminal" evidence="2">
    <location>
        <begin position="10"/>
        <end position="148"/>
    </location>
</feature>
<dbReference type="PANTHER" id="PTHR21708">
    <property type="entry name" value="PROBABLE 2-DEHYDROPANTOATE 2-REDUCTASE"/>
    <property type="match status" value="1"/>
</dbReference>
<dbReference type="Gene3D" id="1.10.1040.10">
    <property type="entry name" value="N-(1-d-carboxylethyl)-l-norvaline Dehydrogenase, domain 2"/>
    <property type="match status" value="1"/>
</dbReference>
<sequence length="350" mass="38223">MSNSDDLLDVLLVGYGAVGVMYTYFLENSKRARVTVVARGNYSLVQDKGINIESGRLGNHAAWKPYRIFGSVSDAADRQYHYVVVTTKALPDVLPTSRLLSPLLAAEYKFPQPTYVLAQNGLGVEDDLYAAAKRTRSHEPIIITGAVFLDASLTDSRDGLVQGTMEKLVVGLYVGETAPPPAPDAVASLQTFVDVMKQGGSNASMAENIQYEKFMKNRWNAVVASLCTLARQPPPAMSLTPKLEEIVEGPLHGTLQELSALGQALGYPVTEEDARFLTDRTLRGFSKTSPHLPSMLVDVQRGSPLEVEVIIGALVRLGKKYKVSMPRMELIYALLSIIQVQNLQKDGLKV</sequence>
<dbReference type="InterPro" id="IPR013752">
    <property type="entry name" value="KPA_reductase"/>
</dbReference>
<dbReference type="PANTHER" id="PTHR21708:SF43">
    <property type="entry name" value="KETOPANTOATE REDUCTASE C-TERMINAL DOMAIN-CONTAINING PROTEIN"/>
    <property type="match status" value="1"/>
</dbReference>
<dbReference type="STRING" id="1353952.A0A165HGX2"/>
<dbReference type="Pfam" id="PF02558">
    <property type="entry name" value="ApbA"/>
    <property type="match status" value="1"/>
</dbReference>
<feature type="transmembrane region" description="Helical" evidence="1">
    <location>
        <begin position="7"/>
        <end position="25"/>
    </location>
</feature>
<feature type="domain" description="Ketopantoate reductase C-terminal" evidence="3">
    <location>
        <begin position="208"/>
        <end position="338"/>
    </location>
</feature>
<keyword evidence="1" id="KW-1133">Transmembrane helix</keyword>
<evidence type="ECO:0000256" key="1">
    <source>
        <dbReference type="SAM" id="Phobius"/>
    </source>
</evidence>
<keyword evidence="5" id="KW-1185">Reference proteome</keyword>
<dbReference type="GO" id="GO:0005737">
    <property type="term" value="C:cytoplasm"/>
    <property type="evidence" value="ECO:0007669"/>
    <property type="project" value="TreeGrafter"/>
</dbReference>
<evidence type="ECO:0000259" key="3">
    <source>
        <dbReference type="Pfam" id="PF08546"/>
    </source>
</evidence>
<dbReference type="Proteomes" id="UP000076842">
    <property type="component" value="Unassembled WGS sequence"/>
</dbReference>
<dbReference type="OrthoDB" id="3609at2759"/>
<dbReference type="InterPro" id="IPR013328">
    <property type="entry name" value="6PGD_dom2"/>
</dbReference>
<evidence type="ECO:0000259" key="2">
    <source>
        <dbReference type="Pfam" id="PF02558"/>
    </source>
</evidence>
<organism evidence="4 5">
    <name type="scientific">Calocera cornea HHB12733</name>
    <dbReference type="NCBI Taxonomy" id="1353952"/>
    <lineage>
        <taxon>Eukaryota</taxon>
        <taxon>Fungi</taxon>
        <taxon>Dikarya</taxon>
        <taxon>Basidiomycota</taxon>
        <taxon>Agaricomycotina</taxon>
        <taxon>Dacrymycetes</taxon>
        <taxon>Dacrymycetales</taxon>
        <taxon>Dacrymycetaceae</taxon>
        <taxon>Calocera</taxon>
    </lineage>
</organism>